<dbReference type="EMBL" id="MU157827">
    <property type="protein sequence ID" value="KAF9534054.1"/>
    <property type="molecule type" value="Genomic_DNA"/>
</dbReference>
<gene>
    <name evidence="2" type="ORF">CPB83DRAFT_889824</name>
</gene>
<dbReference type="Proteomes" id="UP000807306">
    <property type="component" value="Unassembled WGS sequence"/>
</dbReference>
<keyword evidence="3" id="KW-1185">Reference proteome</keyword>
<feature type="compositionally biased region" description="Polar residues" evidence="1">
    <location>
        <begin position="1"/>
        <end position="21"/>
    </location>
</feature>
<feature type="region of interest" description="Disordered" evidence="1">
    <location>
        <begin position="72"/>
        <end position="112"/>
    </location>
</feature>
<feature type="compositionally biased region" description="Polar residues" evidence="1">
    <location>
        <begin position="87"/>
        <end position="101"/>
    </location>
</feature>
<feature type="compositionally biased region" description="Low complexity" evidence="1">
    <location>
        <begin position="40"/>
        <end position="50"/>
    </location>
</feature>
<dbReference type="AlphaFoldDB" id="A0A9P6ESW4"/>
<reference evidence="2" key="1">
    <citation type="submission" date="2020-11" db="EMBL/GenBank/DDBJ databases">
        <authorList>
            <consortium name="DOE Joint Genome Institute"/>
            <person name="Ahrendt S."/>
            <person name="Riley R."/>
            <person name="Andreopoulos W."/>
            <person name="Labutti K."/>
            <person name="Pangilinan J."/>
            <person name="Ruiz-Duenas F.J."/>
            <person name="Barrasa J.M."/>
            <person name="Sanchez-Garcia M."/>
            <person name="Camarero S."/>
            <person name="Miyauchi S."/>
            <person name="Serrano A."/>
            <person name="Linde D."/>
            <person name="Babiker R."/>
            <person name="Drula E."/>
            <person name="Ayuso-Fernandez I."/>
            <person name="Pacheco R."/>
            <person name="Padilla G."/>
            <person name="Ferreira P."/>
            <person name="Barriuso J."/>
            <person name="Kellner H."/>
            <person name="Castanera R."/>
            <person name="Alfaro M."/>
            <person name="Ramirez L."/>
            <person name="Pisabarro A.G."/>
            <person name="Kuo A."/>
            <person name="Tritt A."/>
            <person name="Lipzen A."/>
            <person name="He G."/>
            <person name="Yan M."/>
            <person name="Ng V."/>
            <person name="Cullen D."/>
            <person name="Martin F."/>
            <person name="Rosso M.-N."/>
            <person name="Henrissat B."/>
            <person name="Hibbett D."/>
            <person name="Martinez A.T."/>
            <person name="Grigoriev I.V."/>
        </authorList>
    </citation>
    <scope>NUCLEOTIDE SEQUENCE</scope>
    <source>
        <strain evidence="2">CBS 506.95</strain>
    </source>
</reference>
<evidence type="ECO:0000256" key="1">
    <source>
        <dbReference type="SAM" id="MobiDB-lite"/>
    </source>
</evidence>
<evidence type="ECO:0000313" key="3">
    <source>
        <dbReference type="Proteomes" id="UP000807306"/>
    </source>
</evidence>
<protein>
    <submittedName>
        <fullName evidence="2">Uncharacterized protein</fullName>
    </submittedName>
</protein>
<organism evidence="2 3">
    <name type="scientific">Crepidotus variabilis</name>
    <dbReference type="NCBI Taxonomy" id="179855"/>
    <lineage>
        <taxon>Eukaryota</taxon>
        <taxon>Fungi</taxon>
        <taxon>Dikarya</taxon>
        <taxon>Basidiomycota</taxon>
        <taxon>Agaricomycotina</taxon>
        <taxon>Agaricomycetes</taxon>
        <taxon>Agaricomycetidae</taxon>
        <taxon>Agaricales</taxon>
        <taxon>Agaricineae</taxon>
        <taxon>Crepidotaceae</taxon>
        <taxon>Crepidotus</taxon>
    </lineage>
</organism>
<comment type="caution">
    <text evidence="2">The sequence shown here is derived from an EMBL/GenBank/DDBJ whole genome shotgun (WGS) entry which is preliminary data.</text>
</comment>
<evidence type="ECO:0000313" key="2">
    <source>
        <dbReference type="EMBL" id="KAF9534054.1"/>
    </source>
</evidence>
<proteinExistence type="predicted"/>
<accession>A0A9P6ESW4</accession>
<sequence>MEYPQVASTSRVLLPSENQVYRNHEARPPLRRSQGFKRQPSPLAASLSSEELSRDSTVASTFPLGHVSSVPNGRQILMSPPHVPVQNPLTSTSSNMPQSHNKPLPSPTPNPEYYDDMPSGCFCFPLSCVTGLSNFFRREAAPTPNLLLIRNEYNAHQLPPPIP</sequence>
<feature type="region of interest" description="Disordered" evidence="1">
    <location>
        <begin position="1"/>
        <end position="52"/>
    </location>
</feature>
<name>A0A9P6ESW4_9AGAR</name>